<organism evidence="6 7">
    <name type="scientific">Nocardia rhizosphaerihabitans</name>
    <dbReference type="NCBI Taxonomy" id="1691570"/>
    <lineage>
        <taxon>Bacteria</taxon>
        <taxon>Bacillati</taxon>
        <taxon>Actinomycetota</taxon>
        <taxon>Actinomycetes</taxon>
        <taxon>Mycobacteriales</taxon>
        <taxon>Nocardiaceae</taxon>
        <taxon>Nocardia</taxon>
    </lineage>
</organism>
<evidence type="ECO:0000256" key="1">
    <source>
        <dbReference type="ARBA" id="ARBA00023015"/>
    </source>
</evidence>
<keyword evidence="1" id="KW-0805">Transcription regulation</keyword>
<dbReference type="SUPFAM" id="SSF46689">
    <property type="entry name" value="Homeodomain-like"/>
    <property type="match status" value="1"/>
</dbReference>
<protein>
    <submittedName>
        <fullName evidence="6">Transcriptional regulator, TetR family protein</fullName>
    </submittedName>
</protein>
<dbReference type="RefSeq" id="WP_189034770.1">
    <property type="nucleotide sequence ID" value="NZ_BMNE01000016.1"/>
</dbReference>
<gene>
    <name evidence="6" type="ORF">GCM10011610_69670</name>
</gene>
<dbReference type="Gene3D" id="1.10.357.10">
    <property type="entry name" value="Tetracycline Repressor, domain 2"/>
    <property type="match status" value="1"/>
</dbReference>
<name>A0ABQ2L2Q0_9NOCA</name>
<feature type="domain" description="HTH tetR-type" evidence="5">
    <location>
        <begin position="18"/>
        <end position="78"/>
    </location>
</feature>
<sequence length="213" mass="23126">MANRNAHGALSFHGEIRTLLRERALDSARGLVCADGWSAVTMSDVAQEIGISRQALYREFGSRQALAEALVGREVDVFLSGVVEGLRGNPEDAVDGMVQAVRFALRFGINNALLQAILSECDGQGNGLLPVLITDPETVFMRAIRAIGGVVREQYMSEFASDEAVDLSVEVLVRLTLSHLHQPRGRVDQAVAQIRRVLASLLHLDILPSEAID</sequence>
<evidence type="ECO:0000256" key="2">
    <source>
        <dbReference type="ARBA" id="ARBA00023125"/>
    </source>
</evidence>
<evidence type="ECO:0000256" key="3">
    <source>
        <dbReference type="ARBA" id="ARBA00023163"/>
    </source>
</evidence>
<accession>A0ABQ2L2Q0</accession>
<keyword evidence="3" id="KW-0804">Transcription</keyword>
<dbReference type="PROSITE" id="PS50977">
    <property type="entry name" value="HTH_TETR_2"/>
    <property type="match status" value="1"/>
</dbReference>
<dbReference type="InterPro" id="IPR040611">
    <property type="entry name" value="AlkX_C"/>
</dbReference>
<dbReference type="PANTHER" id="PTHR47506:SF6">
    <property type="entry name" value="HTH-TYPE TRANSCRIPTIONAL REPRESSOR NEMR"/>
    <property type="match status" value="1"/>
</dbReference>
<evidence type="ECO:0000256" key="4">
    <source>
        <dbReference type="PROSITE-ProRule" id="PRU00335"/>
    </source>
</evidence>
<dbReference type="EMBL" id="BMNE01000016">
    <property type="protein sequence ID" value="GGO00587.1"/>
    <property type="molecule type" value="Genomic_DNA"/>
</dbReference>
<keyword evidence="7" id="KW-1185">Reference proteome</keyword>
<feature type="DNA-binding region" description="H-T-H motif" evidence="4">
    <location>
        <begin position="41"/>
        <end position="60"/>
    </location>
</feature>
<reference evidence="7" key="1">
    <citation type="journal article" date="2019" name="Int. J. Syst. Evol. Microbiol.">
        <title>The Global Catalogue of Microorganisms (GCM) 10K type strain sequencing project: providing services to taxonomists for standard genome sequencing and annotation.</title>
        <authorList>
            <consortium name="The Broad Institute Genomics Platform"/>
            <consortium name="The Broad Institute Genome Sequencing Center for Infectious Disease"/>
            <person name="Wu L."/>
            <person name="Ma J."/>
        </authorList>
    </citation>
    <scope>NUCLEOTIDE SEQUENCE [LARGE SCALE GENOMIC DNA]</scope>
    <source>
        <strain evidence="7">CGMCC 4.7329</strain>
    </source>
</reference>
<dbReference type="PRINTS" id="PR00455">
    <property type="entry name" value="HTHTETR"/>
</dbReference>
<dbReference type="InterPro" id="IPR009057">
    <property type="entry name" value="Homeodomain-like_sf"/>
</dbReference>
<dbReference type="Pfam" id="PF18556">
    <property type="entry name" value="TetR_C_35"/>
    <property type="match status" value="1"/>
</dbReference>
<dbReference type="InterPro" id="IPR001647">
    <property type="entry name" value="HTH_TetR"/>
</dbReference>
<dbReference type="Proteomes" id="UP000658127">
    <property type="component" value="Unassembled WGS sequence"/>
</dbReference>
<keyword evidence="2 4" id="KW-0238">DNA-binding</keyword>
<evidence type="ECO:0000313" key="7">
    <source>
        <dbReference type="Proteomes" id="UP000658127"/>
    </source>
</evidence>
<proteinExistence type="predicted"/>
<dbReference type="PANTHER" id="PTHR47506">
    <property type="entry name" value="TRANSCRIPTIONAL REGULATORY PROTEIN"/>
    <property type="match status" value="1"/>
</dbReference>
<evidence type="ECO:0000259" key="5">
    <source>
        <dbReference type="PROSITE" id="PS50977"/>
    </source>
</evidence>
<evidence type="ECO:0000313" key="6">
    <source>
        <dbReference type="EMBL" id="GGO00587.1"/>
    </source>
</evidence>
<dbReference type="Pfam" id="PF00440">
    <property type="entry name" value="TetR_N"/>
    <property type="match status" value="1"/>
</dbReference>
<comment type="caution">
    <text evidence="6">The sequence shown here is derived from an EMBL/GenBank/DDBJ whole genome shotgun (WGS) entry which is preliminary data.</text>
</comment>